<evidence type="ECO:0000313" key="1">
    <source>
        <dbReference type="EMBL" id="CUV20718.1"/>
    </source>
</evidence>
<dbReference type="SUPFAM" id="SSF52172">
    <property type="entry name" value="CheY-like"/>
    <property type="match status" value="1"/>
</dbReference>
<dbReference type="InterPro" id="IPR011006">
    <property type="entry name" value="CheY-like_superfamily"/>
</dbReference>
<name>A0A0S4UF62_RALSL</name>
<sequence>MHTGNPQAPFVNIEHALIACENELQRCYVSRLLQRLGITAVSSVSTTADLLAQVRERPFKLFVISSWLPGTPILQLIDALADSGRGGYIIVSGLSDRRIQHAISEYARLRNGENVRLIFAGEPLRLFDFTDMLCLAGAPSARHREGALPDAVAQRFSAQAILRAYRSGEISVFFQPQYCLATGVLLGAEGLVRWRHPDLGVLGPDHFLPTLEDLGLGQDLIDQLIRAAADISQPLKKTQTPLKLSINIPSAHIVSAAWAETIVQQINAAAGTCAGITIEVTEDSAPGISDSNIAGAVAHWRLNGIDCAIDDFGTGASTLRRLCLAPFNILKIDRRMVWRSRLATHVCRMLEAMVDMAHGLGMRVIAEGIETESDLARMRGMKCDAGQGYYFSRPLPDADFRALAMASSNNAFRQRAPVLSH</sequence>
<dbReference type="Pfam" id="PF00563">
    <property type="entry name" value="EAL"/>
    <property type="match status" value="1"/>
</dbReference>
<dbReference type="SUPFAM" id="SSF141868">
    <property type="entry name" value="EAL domain-like"/>
    <property type="match status" value="1"/>
</dbReference>
<proteinExistence type="predicted"/>
<dbReference type="InterPro" id="IPR035919">
    <property type="entry name" value="EAL_sf"/>
</dbReference>
<dbReference type="AlphaFoldDB" id="A0A0S4UF62"/>
<dbReference type="InterPro" id="IPR050706">
    <property type="entry name" value="Cyclic-di-GMP_PDE-like"/>
</dbReference>
<dbReference type="PROSITE" id="PS50883">
    <property type="entry name" value="EAL"/>
    <property type="match status" value="1"/>
</dbReference>
<reference evidence="1" key="1">
    <citation type="submission" date="2015-10" db="EMBL/GenBank/DDBJ databases">
        <authorList>
            <person name="Gilbert D.G."/>
        </authorList>
    </citation>
    <scope>NUCLEOTIDE SEQUENCE</scope>
    <source>
        <strain evidence="1">Phyl III-seqv23</strain>
    </source>
</reference>
<dbReference type="SMART" id="SM00052">
    <property type="entry name" value="EAL"/>
    <property type="match status" value="1"/>
</dbReference>
<dbReference type="GO" id="GO:0071111">
    <property type="term" value="F:cyclic-guanylate-specific phosphodiesterase activity"/>
    <property type="evidence" value="ECO:0007669"/>
    <property type="project" value="InterPro"/>
</dbReference>
<dbReference type="CDD" id="cd01948">
    <property type="entry name" value="EAL"/>
    <property type="match status" value="1"/>
</dbReference>
<organism evidence="1">
    <name type="scientific">Ralstonia solanacearum</name>
    <name type="common">Pseudomonas solanacearum</name>
    <dbReference type="NCBI Taxonomy" id="305"/>
    <lineage>
        <taxon>Bacteria</taxon>
        <taxon>Pseudomonadati</taxon>
        <taxon>Pseudomonadota</taxon>
        <taxon>Betaproteobacteria</taxon>
        <taxon>Burkholderiales</taxon>
        <taxon>Burkholderiaceae</taxon>
        <taxon>Ralstonia</taxon>
        <taxon>Ralstonia solanacearum species complex</taxon>
    </lineage>
</organism>
<dbReference type="PANTHER" id="PTHR33121:SF70">
    <property type="entry name" value="SIGNALING PROTEIN YKOW"/>
    <property type="match status" value="1"/>
</dbReference>
<dbReference type="PANTHER" id="PTHR33121">
    <property type="entry name" value="CYCLIC DI-GMP PHOSPHODIESTERASE PDEF"/>
    <property type="match status" value="1"/>
</dbReference>
<gene>
    <name evidence="1" type="ORF">PSS4_v1_1650001</name>
</gene>
<accession>A0A0S4UF62</accession>
<dbReference type="EMBL" id="LN899821">
    <property type="protein sequence ID" value="CUV20718.1"/>
    <property type="molecule type" value="Genomic_DNA"/>
</dbReference>
<dbReference type="Gene3D" id="3.20.20.450">
    <property type="entry name" value="EAL domain"/>
    <property type="match status" value="1"/>
</dbReference>
<protein>
    <submittedName>
        <fullName evidence="1">Uncharacterized protein</fullName>
    </submittedName>
</protein>
<dbReference type="InterPro" id="IPR001633">
    <property type="entry name" value="EAL_dom"/>
</dbReference>